<comment type="similarity">
    <text evidence="1">Belongs to the actin family.</text>
</comment>
<organism evidence="3 4">
    <name type="scientific">Cyberlindnera fabianii</name>
    <name type="common">Yeast</name>
    <name type="synonym">Hansenula fabianii</name>
    <dbReference type="NCBI Taxonomy" id="36022"/>
    <lineage>
        <taxon>Eukaryota</taxon>
        <taxon>Fungi</taxon>
        <taxon>Dikarya</taxon>
        <taxon>Ascomycota</taxon>
        <taxon>Saccharomycotina</taxon>
        <taxon>Saccharomycetes</taxon>
        <taxon>Phaffomycetales</taxon>
        <taxon>Phaffomycetaceae</taxon>
        <taxon>Cyberlindnera</taxon>
    </lineage>
</organism>
<name>A0A1V2L3K9_CYBFA</name>
<proteinExistence type="inferred from homology"/>
<evidence type="ECO:0000313" key="3">
    <source>
        <dbReference type="EMBL" id="ONH66443.1"/>
    </source>
</evidence>
<gene>
    <name evidence="3" type="ORF">BON22_3871</name>
</gene>
<protein>
    <submittedName>
        <fullName evidence="3">Actin-like protein ARP8</fullName>
    </submittedName>
</protein>
<feature type="compositionally biased region" description="Acidic residues" evidence="2">
    <location>
        <begin position="135"/>
        <end position="160"/>
    </location>
</feature>
<feature type="region of interest" description="Disordered" evidence="2">
    <location>
        <begin position="110"/>
        <end position="164"/>
    </location>
</feature>
<dbReference type="Proteomes" id="UP000189513">
    <property type="component" value="Unassembled WGS sequence"/>
</dbReference>
<dbReference type="SUPFAM" id="SSF53067">
    <property type="entry name" value="Actin-like ATPase domain"/>
    <property type="match status" value="2"/>
</dbReference>
<dbReference type="EMBL" id="MPUK01000007">
    <property type="protein sequence ID" value="ONH66443.1"/>
    <property type="molecule type" value="Genomic_DNA"/>
</dbReference>
<dbReference type="InterPro" id="IPR004000">
    <property type="entry name" value="Actin"/>
</dbReference>
<feature type="compositionally biased region" description="Basic and acidic residues" evidence="2">
    <location>
        <begin position="202"/>
        <end position="217"/>
    </location>
</feature>
<feature type="region of interest" description="Disordered" evidence="2">
    <location>
        <begin position="198"/>
        <end position="217"/>
    </location>
</feature>
<dbReference type="CDD" id="cd10206">
    <property type="entry name" value="ASKHA_NBD_Arp8-like"/>
    <property type="match status" value="1"/>
</dbReference>
<dbReference type="Gene3D" id="3.30.420.580">
    <property type="match status" value="1"/>
</dbReference>
<comment type="caution">
    <text evidence="3">The sequence shown here is derived from an EMBL/GenBank/DDBJ whole genome shotgun (WGS) entry which is preliminary data.</text>
</comment>
<dbReference type="PANTHER" id="PTHR11937">
    <property type="entry name" value="ACTIN"/>
    <property type="match status" value="1"/>
</dbReference>
<evidence type="ECO:0000256" key="1">
    <source>
        <dbReference type="RuleBase" id="RU000487"/>
    </source>
</evidence>
<dbReference type="VEuPathDB" id="FungiDB:BON22_3871"/>
<dbReference type="OMA" id="AYKCMWA"/>
<dbReference type="InterPro" id="IPR043129">
    <property type="entry name" value="ATPase_NBD"/>
</dbReference>
<dbReference type="Gene3D" id="3.30.420.40">
    <property type="match status" value="1"/>
</dbReference>
<feature type="compositionally biased region" description="Low complexity" evidence="2">
    <location>
        <begin position="14"/>
        <end position="44"/>
    </location>
</feature>
<keyword evidence="4" id="KW-1185">Reference proteome</keyword>
<sequence length="755" mass="85882">MSETPQPSSPITETPSRASPTPGPASTSKSKKSAGGSSSNGKTAADVLERRRLGRIKAAETMALKIKKVGIERRDNPLKYSVFENVNIINQKNYFTDYLKKDEQSYILRERKEARLGKTPSKSGSRAPGSTPALADDDEEMNDDDEDNDDENADEEDTDEDRAGRRTIVIHPGSRNIRIGLGTDLNPKTIPFVMAVPGTPHPSRESEHSNTEQEEQKYETYKKLLVRDFKERMKYYKRRIIPNSNEIAMNFNKKSLPEEIPEHNDVHRVEFIKPSSPPDPMSYYVGDDALRLDSKEYRLRYPLITNGQFNEEAYASLQENIGEIQLFLVEVLKKEFDISQLKNFRVVLVIPDLYDKIYVQTFIELLLQMQFQGVAIMQEALAATYGAGVSCATVIDIGANTTKVSCVDDGMVLPNSRGVVQFGGDDVTRFFYKLLQESNFPMTLDENIPHEWVMLEQLKEKFITFQDANVTVQLYSFIKRYTDKLSEKYEFKVFDEVILAPMALFFPHVFKKPDHILQKKPFTKSKSTDIFTGEADNPTSTTQKNIEEGLYADMADFDILKDLLNSQSQEDGTTADVPAIAPLDKLIIQSIANASRYDYSKAKQFYSNLLIVGGSSKIESLDFILTDRINIWRPRILALLNFPDFIKTAEGIISQFQKDNEMSKIQSEEELAPLQEKLNGQIEKELESFLDSITTGQSIPVEVLPSPRDIDPTSLTWKGASVFSRLKLVEEFMISHRDWDLMGYRTLQYKALWNY</sequence>
<reference evidence="4" key="1">
    <citation type="journal article" date="2017" name="Genome Announc.">
        <title>Genome sequences of Cyberlindnera fabianii 65, Pichia kudriavzevii 129, and Saccharomyces cerevisiae 131 isolated from fermented masau fruits in Zimbabwe.</title>
        <authorList>
            <person name="van Rijswijck I.M.H."/>
            <person name="Derks M.F.L."/>
            <person name="Abee T."/>
            <person name="de Ridder D."/>
            <person name="Smid E.J."/>
        </authorList>
    </citation>
    <scope>NUCLEOTIDE SEQUENCE [LARGE SCALE GENOMIC DNA]</scope>
    <source>
        <strain evidence="4">65</strain>
    </source>
</reference>
<dbReference type="SMART" id="SM00268">
    <property type="entry name" value="ACTIN"/>
    <property type="match status" value="1"/>
</dbReference>
<evidence type="ECO:0000313" key="4">
    <source>
        <dbReference type="Proteomes" id="UP000189513"/>
    </source>
</evidence>
<feature type="region of interest" description="Disordered" evidence="2">
    <location>
        <begin position="1"/>
        <end position="48"/>
    </location>
</feature>
<dbReference type="Pfam" id="PF00022">
    <property type="entry name" value="Actin"/>
    <property type="match status" value="1"/>
</dbReference>
<feature type="compositionally biased region" description="Polar residues" evidence="2">
    <location>
        <begin position="1"/>
        <end position="13"/>
    </location>
</feature>
<evidence type="ECO:0000256" key="2">
    <source>
        <dbReference type="SAM" id="MobiDB-lite"/>
    </source>
</evidence>
<dbReference type="STRING" id="36022.A0A1V2L3K9"/>
<dbReference type="Gene3D" id="3.90.640.10">
    <property type="entry name" value="Actin, Chain A, domain 4"/>
    <property type="match status" value="1"/>
</dbReference>
<dbReference type="AlphaFoldDB" id="A0A1V2L3K9"/>
<accession>A0A1V2L3K9</accession>